<proteinExistence type="inferred from homology"/>
<reference evidence="4 5" key="1">
    <citation type="submission" date="2023-12" db="EMBL/GenBank/DDBJ databases">
        <title>Genome sequencing and assembly of bacterial species from a model synthetic community.</title>
        <authorList>
            <person name="Hogle S.L."/>
        </authorList>
    </citation>
    <scope>NUCLEOTIDE SEQUENCE [LARGE SCALE GENOMIC DNA]</scope>
    <source>
        <strain evidence="4 5">HAMBI 2494</strain>
    </source>
</reference>
<dbReference type="InterPro" id="IPR036291">
    <property type="entry name" value="NAD(P)-bd_dom_sf"/>
</dbReference>
<keyword evidence="5" id="KW-1185">Reference proteome</keyword>
<comment type="similarity">
    <text evidence="2">Belongs to the NAD(P)-dependent epimerase/dehydratase family.</text>
</comment>
<protein>
    <submittedName>
        <fullName evidence="4">NAD-dependent epimerase/dehydratase family protein</fullName>
    </submittedName>
</protein>
<evidence type="ECO:0000256" key="2">
    <source>
        <dbReference type="ARBA" id="ARBA00007637"/>
    </source>
</evidence>
<dbReference type="Proteomes" id="UP001325479">
    <property type="component" value="Chromosome"/>
</dbReference>
<evidence type="ECO:0000313" key="4">
    <source>
        <dbReference type="EMBL" id="WQD78627.1"/>
    </source>
</evidence>
<comment type="pathway">
    <text evidence="1">Bacterial outer membrane biogenesis; LPS O-antigen biosynthesis.</text>
</comment>
<dbReference type="Pfam" id="PF01370">
    <property type="entry name" value="Epimerase"/>
    <property type="match status" value="2"/>
</dbReference>
<dbReference type="EMBL" id="CP139965">
    <property type="protein sequence ID" value="WQD78627.1"/>
    <property type="molecule type" value="Genomic_DNA"/>
</dbReference>
<sequence>MNVLITGGAGFIGSHLANKLAKQNANVTVLDNLSEQIHGDDPYRKSALFLSLDPSVRFIEGSVADRHALERAMQGQDAIVHLAAETGTGQSMYEVSHYVDVNVGGCGLMLDILVKNRENTVKKVVVASSRAIYGEGKYRSPAVGIVYPGARREEDLREGRFDHLCPVSGEPLECLPTDEDSKIHPSSVYGITKYDQELMVMTVCRSIGIGASALRYQNVYGPGQSLSNPYTGILSIFSTRIKNGHEVSVFEDGLESRDFVYIDDVVDATQAALVRSEANDYVFGIGSGERTPVIDVARKLRELYNSDVPIKVTGAFRLGDIRHNYADLTRASERLGYAPKVNFDEGIKRFAQWVDAQEVQPDRYERSIVEMQARGLYRASRAA</sequence>
<dbReference type="Gene3D" id="3.40.50.720">
    <property type="entry name" value="NAD(P)-binding Rossmann-like Domain"/>
    <property type="match status" value="1"/>
</dbReference>
<evidence type="ECO:0000259" key="3">
    <source>
        <dbReference type="Pfam" id="PF01370"/>
    </source>
</evidence>
<accession>A0ABZ0WMM9</accession>
<evidence type="ECO:0000256" key="1">
    <source>
        <dbReference type="ARBA" id="ARBA00005125"/>
    </source>
</evidence>
<feature type="domain" description="NAD-dependent epimerase/dehydratase" evidence="3">
    <location>
        <begin position="3"/>
        <end position="138"/>
    </location>
</feature>
<name>A0ABZ0WMM9_9BURK</name>
<dbReference type="RefSeq" id="WP_114809738.1">
    <property type="nucleotide sequence ID" value="NZ_CP139965.1"/>
</dbReference>
<gene>
    <name evidence="4" type="ORF">U0042_02665</name>
</gene>
<dbReference type="PRINTS" id="PR01713">
    <property type="entry name" value="NUCEPIMERASE"/>
</dbReference>
<evidence type="ECO:0000313" key="5">
    <source>
        <dbReference type="Proteomes" id="UP001325479"/>
    </source>
</evidence>
<dbReference type="SUPFAM" id="SSF51735">
    <property type="entry name" value="NAD(P)-binding Rossmann-fold domains"/>
    <property type="match status" value="1"/>
</dbReference>
<dbReference type="InterPro" id="IPR001509">
    <property type="entry name" value="Epimerase_deHydtase"/>
</dbReference>
<organism evidence="4 5">
    <name type="scientific">Paraburkholderia kururiensis</name>
    <dbReference type="NCBI Taxonomy" id="984307"/>
    <lineage>
        <taxon>Bacteria</taxon>
        <taxon>Pseudomonadati</taxon>
        <taxon>Pseudomonadota</taxon>
        <taxon>Betaproteobacteria</taxon>
        <taxon>Burkholderiales</taxon>
        <taxon>Burkholderiaceae</taxon>
        <taxon>Paraburkholderia</taxon>
    </lineage>
</organism>
<feature type="domain" description="NAD-dependent epimerase/dehydratase" evidence="3">
    <location>
        <begin position="169"/>
        <end position="278"/>
    </location>
</feature>
<dbReference type="PANTHER" id="PTHR43000">
    <property type="entry name" value="DTDP-D-GLUCOSE 4,6-DEHYDRATASE-RELATED"/>
    <property type="match status" value="1"/>
</dbReference>